<dbReference type="Proteomes" id="UP000067626">
    <property type="component" value="Chromosome"/>
</dbReference>
<evidence type="ECO:0008006" key="4">
    <source>
        <dbReference type="Google" id="ProtNLM"/>
    </source>
</evidence>
<dbReference type="AlphaFoldDB" id="A0A0K1E763"/>
<dbReference type="RefSeq" id="WP_050429033.1">
    <property type="nucleotide sequence ID" value="NZ_CP012159.1"/>
</dbReference>
<name>A0A0K1E763_CHOCO</name>
<gene>
    <name evidence="2" type="ORF">CMC5_006430</name>
</gene>
<feature type="transmembrane region" description="Helical" evidence="1">
    <location>
        <begin position="27"/>
        <end position="48"/>
    </location>
</feature>
<evidence type="ECO:0000256" key="1">
    <source>
        <dbReference type="SAM" id="Phobius"/>
    </source>
</evidence>
<dbReference type="EMBL" id="CP012159">
    <property type="protein sequence ID" value="AKT36527.1"/>
    <property type="molecule type" value="Genomic_DNA"/>
</dbReference>
<evidence type="ECO:0000313" key="3">
    <source>
        <dbReference type="Proteomes" id="UP000067626"/>
    </source>
</evidence>
<protein>
    <recommendedName>
        <fullName evidence="4">Pilus assembly protein</fullName>
    </recommendedName>
</protein>
<reference evidence="2 3" key="1">
    <citation type="submission" date="2015-07" db="EMBL/GenBank/DDBJ databases">
        <title>Genome analysis of myxobacterium Chondromyces crocatus Cm c5 reveals a high potential for natural compound synthesis and the genetic basis for the loss of fruiting body formation.</title>
        <authorList>
            <person name="Zaburannyi N."/>
            <person name="Bunk B."/>
            <person name="Maier J."/>
            <person name="Overmann J."/>
            <person name="Mueller R."/>
        </authorList>
    </citation>
    <scope>NUCLEOTIDE SEQUENCE [LARGE SCALE GENOMIC DNA]</scope>
    <source>
        <strain evidence="2 3">Cm c5</strain>
    </source>
</reference>
<organism evidence="2 3">
    <name type="scientific">Chondromyces crocatus</name>
    <dbReference type="NCBI Taxonomy" id="52"/>
    <lineage>
        <taxon>Bacteria</taxon>
        <taxon>Pseudomonadati</taxon>
        <taxon>Myxococcota</taxon>
        <taxon>Polyangia</taxon>
        <taxon>Polyangiales</taxon>
        <taxon>Polyangiaceae</taxon>
        <taxon>Chondromyces</taxon>
    </lineage>
</organism>
<keyword evidence="1" id="KW-1133">Transmembrane helix</keyword>
<keyword evidence="1" id="KW-0472">Membrane</keyword>
<dbReference type="OrthoDB" id="9847473at2"/>
<keyword evidence="3" id="KW-1185">Reference proteome</keyword>
<accession>A0A0K1E763</accession>
<sequence length="168" mass="17985">MANETRVRARAGAIQLAARRRRQRGAAMVEGVVVIPFFILIFVSMVFIGDLYRSKLTTHRLSMERIWADSLIGCDEAGTGRQMPLSEGIDLKQAAGAPGAALCEDGFGFLTETVVGGVNRPALLSSGNATTTTTTTLICNEKPVTGDFDGAAEFLWNLYAPDGMKATL</sequence>
<dbReference type="STRING" id="52.CMC5_006430"/>
<keyword evidence="1" id="KW-0812">Transmembrane</keyword>
<dbReference type="KEGG" id="ccro:CMC5_006430"/>
<proteinExistence type="predicted"/>
<evidence type="ECO:0000313" key="2">
    <source>
        <dbReference type="EMBL" id="AKT36527.1"/>
    </source>
</evidence>